<gene>
    <name evidence="4" type="ORF">RGQ30_31220</name>
</gene>
<evidence type="ECO:0000256" key="1">
    <source>
        <dbReference type="ARBA" id="ARBA00022801"/>
    </source>
</evidence>
<proteinExistence type="predicted"/>
<dbReference type="PROSITE" id="PS51192">
    <property type="entry name" value="HELICASE_ATP_BIND_1"/>
    <property type="match status" value="1"/>
</dbReference>
<dbReference type="RefSeq" id="WP_130557316.1">
    <property type="nucleotide sequence ID" value="NZ_AP028947.1"/>
</dbReference>
<feature type="domain" description="Helicase ATP-binding" evidence="2">
    <location>
        <begin position="614"/>
        <end position="797"/>
    </location>
</feature>
<evidence type="ECO:0000259" key="2">
    <source>
        <dbReference type="PROSITE" id="PS51192"/>
    </source>
</evidence>
<evidence type="ECO:0000259" key="3">
    <source>
        <dbReference type="PROSITE" id="PS51194"/>
    </source>
</evidence>
<accession>A0AA86JI81</accession>
<dbReference type="GO" id="GO:0004386">
    <property type="term" value="F:helicase activity"/>
    <property type="evidence" value="ECO:0007669"/>
    <property type="project" value="UniProtKB-KW"/>
</dbReference>
<dbReference type="SMART" id="SM00487">
    <property type="entry name" value="DEXDc"/>
    <property type="match status" value="1"/>
</dbReference>
<dbReference type="Gene3D" id="3.40.50.10810">
    <property type="entry name" value="Tandem AAA-ATPase domain"/>
    <property type="match status" value="1"/>
</dbReference>
<dbReference type="InterPro" id="IPR014001">
    <property type="entry name" value="Helicase_ATP-bd"/>
</dbReference>
<dbReference type="Pfam" id="PF00271">
    <property type="entry name" value="Helicase_C"/>
    <property type="match status" value="1"/>
</dbReference>
<protein>
    <recommendedName>
        <fullName evidence="6">Helicase</fullName>
    </recommendedName>
</protein>
<feature type="domain" description="Helicase C-terminal" evidence="3">
    <location>
        <begin position="925"/>
        <end position="1086"/>
    </location>
</feature>
<dbReference type="EMBL" id="AP028947">
    <property type="protein sequence ID" value="BET27621.1"/>
    <property type="molecule type" value="Genomic_DNA"/>
</dbReference>
<evidence type="ECO:0000313" key="5">
    <source>
        <dbReference type="Proteomes" id="UP001329151"/>
    </source>
</evidence>
<keyword evidence="5" id="KW-1185">Reference proteome</keyword>
<organism evidence="4 5">
    <name type="scientific">Limnobacter thiooxidans</name>
    <dbReference type="NCBI Taxonomy" id="131080"/>
    <lineage>
        <taxon>Bacteria</taxon>
        <taxon>Pseudomonadati</taxon>
        <taxon>Pseudomonadota</taxon>
        <taxon>Betaproteobacteria</taxon>
        <taxon>Burkholderiales</taxon>
        <taxon>Burkholderiaceae</taxon>
        <taxon>Limnobacter</taxon>
    </lineage>
</organism>
<dbReference type="InterPro" id="IPR049730">
    <property type="entry name" value="SNF2/RAD54-like_C"/>
</dbReference>
<evidence type="ECO:0000313" key="4">
    <source>
        <dbReference type="EMBL" id="BET27621.1"/>
    </source>
</evidence>
<dbReference type="PANTHER" id="PTHR45629:SF7">
    <property type="entry name" value="DNA EXCISION REPAIR PROTEIN ERCC-6-RELATED"/>
    <property type="match status" value="1"/>
</dbReference>
<reference evidence="4 5" key="1">
    <citation type="submission" date="2023-10" db="EMBL/GenBank/DDBJ databases">
        <title>Complete Genome Sequence of Limnobacter thiooxidans CS-K2T, Isolated from freshwater lake sediments in Bavaria, Germany.</title>
        <authorList>
            <person name="Naruki M."/>
            <person name="Watanabe A."/>
            <person name="Warashina T."/>
            <person name="Morita T."/>
            <person name="Arakawa K."/>
        </authorList>
    </citation>
    <scope>NUCLEOTIDE SEQUENCE [LARGE SCALE GENOMIC DNA]</scope>
    <source>
        <strain evidence="4 5">CS-K2</strain>
    </source>
</reference>
<dbReference type="SMART" id="SM00490">
    <property type="entry name" value="HELICc"/>
    <property type="match status" value="1"/>
</dbReference>
<dbReference type="InterPro" id="IPR038718">
    <property type="entry name" value="SNF2-like_sf"/>
</dbReference>
<dbReference type="PROSITE" id="PS51194">
    <property type="entry name" value="HELICASE_CTER"/>
    <property type="match status" value="1"/>
</dbReference>
<dbReference type="SUPFAM" id="SSF52540">
    <property type="entry name" value="P-loop containing nucleoside triphosphate hydrolases"/>
    <property type="match status" value="2"/>
</dbReference>
<dbReference type="GO" id="GO:0005524">
    <property type="term" value="F:ATP binding"/>
    <property type="evidence" value="ECO:0007669"/>
    <property type="project" value="InterPro"/>
</dbReference>
<dbReference type="Gene3D" id="3.40.50.300">
    <property type="entry name" value="P-loop containing nucleotide triphosphate hydrolases"/>
    <property type="match status" value="1"/>
</dbReference>
<dbReference type="GO" id="GO:0016787">
    <property type="term" value="F:hydrolase activity"/>
    <property type="evidence" value="ECO:0007669"/>
    <property type="project" value="UniProtKB-KW"/>
</dbReference>
<dbReference type="CDD" id="cd18793">
    <property type="entry name" value="SF2_C_SNF"/>
    <property type="match status" value="1"/>
</dbReference>
<keyword evidence="1" id="KW-0378">Hydrolase</keyword>
<dbReference type="PANTHER" id="PTHR45629">
    <property type="entry name" value="SNF2/RAD54 FAMILY MEMBER"/>
    <property type="match status" value="1"/>
</dbReference>
<sequence>MGLFDFFRQKKGKVDSAKLVSNSKSISQALDGAHCYAPTEIGLTFKLNQDLSSLSATEKNQLAYLTQLKNEGYLISEGQKLVLFWPKLYELAHQPDHGGGLHVLGLPHIDSKFVPTLACSGSVSDPDFKVYIQSWTNAAGAVIKGSVNRIGGYVTDTDQTFLLSEPVWRVCTLVTEFSRIDRSGGGERLNQSYWADIRKYALQAGIQLDGFLEKTIVLKPDNLRIDMRKSSLKSDAVVEVIPDFDGAPQNWLNHFDRLDAVQDTYRIQGQDGSVTHVVVSPEIKDVLVNIKQMPLRRVAGESAMRFLKNPFSALGDGATQVVDPEQFEQSREKADILFCRFTIEPLFELAGTILQVKLLLQPMTSGAAEDKEYLFKDPSEFRHFVSILSTNFMADLPIAFWKGEELEISDLTEAELAGLSAMCERWAAEQNGQYFDSVMDPSIYGDRVVGIGEAVKITSPYIGKEGSESWLPASLLEELGTDGDLLAKFDGSEKADFDEFTVRISTAVRENRNEVMFPKAEIKLPLHVAKSIHRAWSKKFASESAGGTSDKPPSKRVVLLVQNNIEQSEYIKQRANRLNEGKQLEPFITEYLRPEVSLREHQLQGVAWMQHLFAKAPAEVSGCLLADDMGLGKTLQLLTLLVGAFEQSKDMKPALIIAPVSLLDNWERELQRFFHPSGVLMLKLYGEHLKAAKFTKHEIPLDLQQRGIKNLLRPGWLGEHKVVLATYETLRDMEFSLCRQSWSIGIFDEAQKIKNPAALVTQAAMALPCTFKVACTGTPVENSLTDLWCLFDLIQPSALGSLSTFGKTFLRPIENNAPDAEALRDQLKQLIDPQLLRRTKKDVAKDLPNKLIDQDCKSLAMGGRQRNLYEERISNYENQRKLLEKVGDQNAVILGLLHNLKVICAHPQAYQYDLDLVADSPKMKWMLRTLHAIKEKNEKAIIFTELRDIQRAIQVVLMDEFGLQAEVINGDTKASDAQTGGRQGIIDVYQNKPGFCVIILSTTAVGFGVNIQAANHVIHFTRPWNPAKEDQATDRAYRIGQTKDVTVYYPTITAEGMTTFEETLDRLLERKRGLATDMLSTVGDLDIREFVS</sequence>
<dbReference type="InterPro" id="IPR001650">
    <property type="entry name" value="Helicase_C-like"/>
</dbReference>
<name>A0AA86JI81_9BURK</name>
<dbReference type="InterPro" id="IPR000330">
    <property type="entry name" value="SNF2_N"/>
</dbReference>
<dbReference type="AlphaFoldDB" id="A0AA86JI81"/>
<dbReference type="Proteomes" id="UP001329151">
    <property type="component" value="Chromosome"/>
</dbReference>
<dbReference type="InterPro" id="IPR050496">
    <property type="entry name" value="SNF2_RAD54_helicase_repair"/>
</dbReference>
<dbReference type="Pfam" id="PF00176">
    <property type="entry name" value="SNF2-rel_dom"/>
    <property type="match status" value="1"/>
</dbReference>
<evidence type="ECO:0008006" key="6">
    <source>
        <dbReference type="Google" id="ProtNLM"/>
    </source>
</evidence>
<dbReference type="InterPro" id="IPR027417">
    <property type="entry name" value="P-loop_NTPase"/>
</dbReference>
<dbReference type="KEGG" id="lto:RGQ30_31220"/>